<name>A0ABM6F6G2_9BURK</name>
<dbReference type="CDD" id="cd00093">
    <property type="entry name" value="HTH_XRE"/>
    <property type="match status" value="1"/>
</dbReference>
<evidence type="ECO:0000313" key="4">
    <source>
        <dbReference type="Proteomes" id="UP000177515"/>
    </source>
</evidence>
<dbReference type="InterPro" id="IPR001387">
    <property type="entry name" value="Cro/C1-type_HTH"/>
</dbReference>
<gene>
    <name evidence="3" type="ORF">BKK80_15385</name>
</gene>
<organism evidence="3 4">
    <name type="scientific">Cupriavidus malaysiensis</name>
    <dbReference type="NCBI Taxonomy" id="367825"/>
    <lineage>
        <taxon>Bacteria</taxon>
        <taxon>Pseudomonadati</taxon>
        <taxon>Pseudomonadota</taxon>
        <taxon>Betaproteobacteria</taxon>
        <taxon>Burkholderiales</taxon>
        <taxon>Burkholderiaceae</taxon>
        <taxon>Cupriavidus</taxon>
    </lineage>
</organism>
<dbReference type="InterPro" id="IPR050807">
    <property type="entry name" value="TransReg_Diox_bact_type"/>
</dbReference>
<feature type="domain" description="HTH cro/C1-type" evidence="2">
    <location>
        <begin position="66"/>
        <end position="120"/>
    </location>
</feature>
<keyword evidence="4" id="KW-1185">Reference proteome</keyword>
<dbReference type="PANTHER" id="PTHR46797:SF1">
    <property type="entry name" value="METHYLPHOSPHONATE SYNTHASE"/>
    <property type="match status" value="1"/>
</dbReference>
<evidence type="ECO:0000256" key="1">
    <source>
        <dbReference type="ARBA" id="ARBA00023125"/>
    </source>
</evidence>
<dbReference type="Proteomes" id="UP000177515">
    <property type="component" value="Chromosome 1"/>
</dbReference>
<dbReference type="SUPFAM" id="SSF47413">
    <property type="entry name" value="lambda repressor-like DNA-binding domains"/>
    <property type="match status" value="1"/>
</dbReference>
<dbReference type="RefSeq" id="WP_071070144.1">
    <property type="nucleotide sequence ID" value="NZ_CP017754.1"/>
</dbReference>
<evidence type="ECO:0000259" key="2">
    <source>
        <dbReference type="PROSITE" id="PS50943"/>
    </source>
</evidence>
<evidence type="ECO:0000313" key="3">
    <source>
        <dbReference type="EMBL" id="AOZ07050.1"/>
    </source>
</evidence>
<dbReference type="Gene3D" id="1.10.260.40">
    <property type="entry name" value="lambda repressor-like DNA-binding domains"/>
    <property type="match status" value="1"/>
</dbReference>
<dbReference type="PROSITE" id="PS50943">
    <property type="entry name" value="HTH_CROC1"/>
    <property type="match status" value="1"/>
</dbReference>
<accession>A0ABM6F6G2</accession>
<reference evidence="3 4" key="1">
    <citation type="submission" date="2016-10" db="EMBL/GenBank/DDBJ databases">
        <title>Complete genome sequences of three Cupriavidus strains isolated from various Malaysian environments.</title>
        <authorList>
            <person name="Abdullah A.A.-A."/>
            <person name="Shafie N.A.H."/>
            <person name="Lau N.S."/>
        </authorList>
    </citation>
    <scope>NUCLEOTIDE SEQUENCE [LARGE SCALE GENOMIC DNA]</scope>
    <source>
        <strain evidence="3 4">USMAA1020</strain>
    </source>
</reference>
<keyword evidence="1" id="KW-0238">DNA-binding</keyword>
<dbReference type="InterPro" id="IPR010982">
    <property type="entry name" value="Lambda_DNA-bd_dom_sf"/>
</dbReference>
<dbReference type="Pfam" id="PF01381">
    <property type="entry name" value="HTH_3"/>
    <property type="match status" value="1"/>
</dbReference>
<dbReference type="EMBL" id="CP017754">
    <property type="protein sequence ID" value="AOZ07050.1"/>
    <property type="molecule type" value="Genomic_DNA"/>
</dbReference>
<proteinExistence type="predicted"/>
<dbReference type="PANTHER" id="PTHR46797">
    <property type="entry name" value="HTH-TYPE TRANSCRIPTIONAL REGULATOR"/>
    <property type="match status" value="1"/>
</dbReference>
<protein>
    <submittedName>
        <fullName evidence="3">Transcriptional regulator</fullName>
    </submittedName>
</protein>
<sequence>MIDIQFIERDGHREYAVVPIEIWDKVKDLIEDLDDAAMLKQAMAEDDGTRIPHAVLKAELAGDHPIKAWREHRGITQEALASAAGISKPYLSQMENRKRDGSVDVLQKLAAALEVQMDLLVELA</sequence>
<dbReference type="SMART" id="SM00530">
    <property type="entry name" value="HTH_XRE"/>
    <property type="match status" value="1"/>
</dbReference>